<dbReference type="AlphaFoldDB" id="A0A7Y0HAI6"/>
<sequence>MAITYEYAKLVEEFGSSAERLAFVDFKLRFTGIIQRTDLAEAFNLAEASSSRLLSQYHELKKDNMVYDRSRKMNVICNESYTPIIAMDAETALGMLSHGFNKNRLLDKPVLKYARIGKVPEQLEVEQVSKITRAMFNQHAISCEYISANSDNHEARELVPLTLISDGKNWLFRAYDRSSTKRYNFKNFNFSRACNIKALNDKNQAAQSYELLNHDAKWNSMQAVLLELHPELSDGLKAAIRRDYGMQDNQNEIVLTERGALIWLLCNQWLVDKSEGINEGRYYNFLLKNRSMLKDYL</sequence>
<feature type="domain" description="DNA-binding transcriptional repressor CapW winged helix-turn-helix" evidence="3">
    <location>
        <begin position="18"/>
        <end position="94"/>
    </location>
</feature>
<dbReference type="InterPro" id="IPR059020">
    <property type="entry name" value="CapW_CTD"/>
</dbReference>
<dbReference type="PROSITE" id="PS52050">
    <property type="entry name" value="WYL"/>
    <property type="match status" value="1"/>
</dbReference>
<comment type="caution">
    <text evidence="4">The sequence shown here is derived from an EMBL/GenBank/DDBJ whole genome shotgun (WGS) entry which is preliminary data.</text>
</comment>
<gene>
    <name evidence="4" type="ORF">HHO47_06930</name>
</gene>
<accession>A0A7Y0HAI6</accession>
<evidence type="ECO:0000259" key="2">
    <source>
        <dbReference type="Pfam" id="PF26107"/>
    </source>
</evidence>
<proteinExistence type="predicted"/>
<dbReference type="Proteomes" id="UP000570493">
    <property type="component" value="Unassembled WGS sequence"/>
</dbReference>
<reference evidence="4" key="1">
    <citation type="submission" date="2020-04" db="EMBL/GenBank/DDBJ databases">
        <title>Genome Sequencing for Pseudoaltermonas arctica.</title>
        <authorList>
            <person name="Elkins N.S."/>
        </authorList>
    </citation>
    <scope>NUCLEOTIDE SEQUENCE [LARGE SCALE GENOMIC DNA]</scope>
    <source>
        <strain evidence="4">NEC-BIFX-2020_0012</strain>
    </source>
</reference>
<dbReference type="Pfam" id="PF13280">
    <property type="entry name" value="WYL"/>
    <property type="match status" value="1"/>
</dbReference>
<feature type="domain" description="DNA-binding transcriptional repressor CapW C-terminal dimerisation" evidence="2">
    <location>
        <begin position="225"/>
        <end position="291"/>
    </location>
</feature>
<dbReference type="EMBL" id="JABBMT010000008">
    <property type="protein sequence ID" value="NMM40580.1"/>
    <property type="molecule type" value="Genomic_DNA"/>
</dbReference>
<evidence type="ECO:0000313" key="5">
    <source>
        <dbReference type="Proteomes" id="UP000570493"/>
    </source>
</evidence>
<dbReference type="PIRSF" id="PIRSF015558">
    <property type="entry name" value="Txn_reg_DeoR_prd"/>
    <property type="match status" value="1"/>
</dbReference>
<evidence type="ECO:0000313" key="4">
    <source>
        <dbReference type="EMBL" id="NMM40580.1"/>
    </source>
</evidence>
<keyword evidence="5" id="KW-1185">Reference proteome</keyword>
<dbReference type="InterPro" id="IPR059019">
    <property type="entry name" value="WHD_CapW"/>
</dbReference>
<dbReference type="RefSeq" id="WP_169019639.1">
    <property type="nucleotide sequence ID" value="NZ_JABBMT010000008.1"/>
</dbReference>
<evidence type="ECO:0000259" key="3">
    <source>
        <dbReference type="Pfam" id="PF26109"/>
    </source>
</evidence>
<dbReference type="Pfam" id="PF26109">
    <property type="entry name" value="WHD_BrxR"/>
    <property type="match status" value="1"/>
</dbReference>
<feature type="domain" description="WYL" evidence="1">
    <location>
        <begin position="128"/>
        <end position="186"/>
    </location>
</feature>
<dbReference type="InterPro" id="IPR026881">
    <property type="entry name" value="WYL_dom"/>
</dbReference>
<protein>
    <submittedName>
        <fullName evidence="4">WYL domain-containing protein</fullName>
    </submittedName>
</protein>
<evidence type="ECO:0000259" key="1">
    <source>
        <dbReference type="Pfam" id="PF13280"/>
    </source>
</evidence>
<organism evidence="4 5">
    <name type="scientific">Pseudoalteromonas arctica</name>
    <dbReference type="NCBI Taxonomy" id="394751"/>
    <lineage>
        <taxon>Bacteria</taxon>
        <taxon>Pseudomonadati</taxon>
        <taxon>Pseudomonadota</taxon>
        <taxon>Gammaproteobacteria</taxon>
        <taxon>Alteromonadales</taxon>
        <taxon>Pseudoalteromonadaceae</taxon>
        <taxon>Pseudoalteromonas</taxon>
    </lineage>
</organism>
<dbReference type="Pfam" id="PF26107">
    <property type="entry name" value="BrxR_CTD"/>
    <property type="match status" value="1"/>
</dbReference>
<name>A0A7Y0HAI6_9GAMM</name>
<dbReference type="InterPro" id="IPR016634">
    <property type="entry name" value="CapW-like"/>
</dbReference>